<dbReference type="EMBL" id="CM001220">
    <property type="protein sequence ID" value="KEH30068.1"/>
    <property type="molecule type" value="Genomic_DNA"/>
</dbReference>
<evidence type="ECO:0000256" key="1">
    <source>
        <dbReference type="ARBA" id="ARBA00009778"/>
    </source>
</evidence>
<dbReference type="HOGENOM" id="CLU_022222_0_0_1"/>
<evidence type="ECO:0000313" key="5">
    <source>
        <dbReference type="EMBL" id="KEH30068.1"/>
    </source>
</evidence>
<evidence type="ECO:0000313" key="7">
    <source>
        <dbReference type="EnsemblPlants" id="KEH30068"/>
    </source>
</evidence>
<dbReference type="OrthoDB" id="1932291at2759"/>
<gene>
    <name evidence="7" type="primary">25494426</name>
    <name evidence="5" type="ordered locus">MTR_4g461060</name>
    <name evidence="6" type="ORF">MtrunA17_Chr4g0030031</name>
</gene>
<dbReference type="Proteomes" id="UP000002051">
    <property type="component" value="Chromosome 4"/>
</dbReference>
<evidence type="ECO:0000256" key="2">
    <source>
        <dbReference type="ARBA" id="ARBA00023054"/>
    </source>
</evidence>
<dbReference type="PANTHER" id="PTHR34224">
    <property type="entry name" value="INTERACTOR OF CONSTITUTIVE ACTIVE ROPS 2, CHLOROPLASTIC-RELATED"/>
    <property type="match status" value="1"/>
</dbReference>
<dbReference type="InterPro" id="IPR029688">
    <property type="entry name" value="ICR"/>
</dbReference>
<reference evidence="5 8" key="1">
    <citation type="journal article" date="2011" name="Nature">
        <title>The Medicago genome provides insight into the evolution of rhizobial symbioses.</title>
        <authorList>
            <person name="Young N.D."/>
            <person name="Debelle F."/>
            <person name="Oldroyd G.E."/>
            <person name="Geurts R."/>
            <person name="Cannon S.B."/>
            <person name="Udvardi M.K."/>
            <person name="Benedito V.A."/>
            <person name="Mayer K.F."/>
            <person name="Gouzy J."/>
            <person name="Schoof H."/>
            <person name="Van de Peer Y."/>
            <person name="Proost S."/>
            <person name="Cook D.R."/>
            <person name="Meyers B.C."/>
            <person name="Spannagl M."/>
            <person name="Cheung F."/>
            <person name="De Mita S."/>
            <person name="Krishnakumar V."/>
            <person name="Gundlach H."/>
            <person name="Zhou S."/>
            <person name="Mudge J."/>
            <person name="Bharti A.K."/>
            <person name="Murray J.D."/>
            <person name="Naoumkina M.A."/>
            <person name="Rosen B."/>
            <person name="Silverstein K.A."/>
            <person name="Tang H."/>
            <person name="Rombauts S."/>
            <person name="Zhao P.X."/>
            <person name="Zhou P."/>
            <person name="Barbe V."/>
            <person name="Bardou P."/>
            <person name="Bechner M."/>
            <person name="Bellec A."/>
            <person name="Berger A."/>
            <person name="Berges H."/>
            <person name="Bidwell S."/>
            <person name="Bisseling T."/>
            <person name="Choisne N."/>
            <person name="Couloux A."/>
            <person name="Denny R."/>
            <person name="Deshpande S."/>
            <person name="Dai X."/>
            <person name="Doyle J.J."/>
            <person name="Dudez A.M."/>
            <person name="Farmer A.D."/>
            <person name="Fouteau S."/>
            <person name="Franken C."/>
            <person name="Gibelin C."/>
            <person name="Gish J."/>
            <person name="Goldstein S."/>
            <person name="Gonzalez A.J."/>
            <person name="Green P.J."/>
            <person name="Hallab A."/>
            <person name="Hartog M."/>
            <person name="Hua A."/>
            <person name="Humphray S.J."/>
            <person name="Jeong D.H."/>
            <person name="Jing Y."/>
            <person name="Jocker A."/>
            <person name="Kenton S.M."/>
            <person name="Kim D.J."/>
            <person name="Klee K."/>
            <person name="Lai H."/>
            <person name="Lang C."/>
            <person name="Lin S."/>
            <person name="Macmil S.L."/>
            <person name="Magdelenat G."/>
            <person name="Matthews L."/>
            <person name="McCorrison J."/>
            <person name="Monaghan E.L."/>
            <person name="Mun J.H."/>
            <person name="Najar F.Z."/>
            <person name="Nicholson C."/>
            <person name="Noirot C."/>
            <person name="O'Bleness M."/>
            <person name="Paule C.R."/>
            <person name="Poulain J."/>
            <person name="Prion F."/>
            <person name="Qin B."/>
            <person name="Qu C."/>
            <person name="Retzel E.F."/>
            <person name="Riddle C."/>
            <person name="Sallet E."/>
            <person name="Samain S."/>
            <person name="Samson N."/>
            <person name="Sanders I."/>
            <person name="Saurat O."/>
            <person name="Scarpelli C."/>
            <person name="Schiex T."/>
            <person name="Segurens B."/>
            <person name="Severin A.J."/>
            <person name="Sherrier D.J."/>
            <person name="Shi R."/>
            <person name="Sims S."/>
            <person name="Singer S.R."/>
            <person name="Sinharoy S."/>
            <person name="Sterck L."/>
            <person name="Viollet A."/>
            <person name="Wang B.B."/>
            <person name="Wang K."/>
            <person name="Wang M."/>
            <person name="Wang X."/>
            <person name="Warfsmann J."/>
            <person name="Weissenbach J."/>
            <person name="White D.D."/>
            <person name="White J.D."/>
            <person name="Wiley G.B."/>
            <person name="Wincker P."/>
            <person name="Xing Y."/>
            <person name="Yang L."/>
            <person name="Yao Z."/>
            <person name="Ying F."/>
            <person name="Zhai J."/>
            <person name="Zhou L."/>
            <person name="Zuber A."/>
            <person name="Denarie J."/>
            <person name="Dixon R.A."/>
            <person name="May G.D."/>
            <person name="Schwartz D.C."/>
            <person name="Rogers J."/>
            <person name="Quetier F."/>
            <person name="Town C.D."/>
            <person name="Roe B.A."/>
        </authorList>
    </citation>
    <scope>NUCLEOTIDE SEQUENCE [LARGE SCALE GENOMIC DNA]</scope>
    <source>
        <strain evidence="5">A17</strain>
        <strain evidence="7 8">cv. Jemalong A17</strain>
    </source>
</reference>
<feature type="compositionally biased region" description="Basic and acidic residues" evidence="4">
    <location>
        <begin position="47"/>
        <end position="76"/>
    </location>
</feature>
<evidence type="ECO:0000256" key="4">
    <source>
        <dbReference type="SAM" id="MobiDB-lite"/>
    </source>
</evidence>
<keyword evidence="2 3" id="KW-0175">Coiled coil</keyword>
<reference evidence="5 8" key="2">
    <citation type="journal article" date="2014" name="BMC Genomics">
        <title>An improved genome release (version Mt4.0) for the model legume Medicago truncatula.</title>
        <authorList>
            <person name="Tang H."/>
            <person name="Krishnakumar V."/>
            <person name="Bidwell S."/>
            <person name="Rosen B."/>
            <person name="Chan A."/>
            <person name="Zhou S."/>
            <person name="Gentzbittel L."/>
            <person name="Childs K.L."/>
            <person name="Yandell M."/>
            <person name="Gundlach H."/>
            <person name="Mayer K.F."/>
            <person name="Schwartz D.C."/>
            <person name="Town C.D."/>
        </authorList>
    </citation>
    <scope>GENOME REANNOTATION</scope>
    <source>
        <strain evidence="5">A17</strain>
        <strain evidence="7 8">cv. Jemalong A17</strain>
    </source>
</reference>
<feature type="region of interest" description="Disordered" evidence="4">
    <location>
        <begin position="1"/>
        <end position="76"/>
    </location>
</feature>
<feature type="compositionally biased region" description="Polar residues" evidence="4">
    <location>
        <begin position="1"/>
        <end position="11"/>
    </location>
</feature>
<dbReference type="ExpressionAtlas" id="A0A072ULW0">
    <property type="expression patterns" value="differential"/>
</dbReference>
<reference evidence="6" key="4">
    <citation type="journal article" date="2018" name="Nat. Plants">
        <title>Whole-genome landscape of Medicago truncatula symbiotic genes.</title>
        <authorList>
            <person name="Pecrix Y."/>
            <person name="Gamas P."/>
            <person name="Carrere S."/>
        </authorList>
    </citation>
    <scope>NUCLEOTIDE SEQUENCE</scope>
    <source>
        <tissue evidence="6">Leaves</tissue>
    </source>
</reference>
<feature type="coiled-coil region" evidence="3">
    <location>
        <begin position="391"/>
        <end position="472"/>
    </location>
</feature>
<dbReference type="KEGG" id="mtr:25494426"/>
<evidence type="ECO:0000313" key="6">
    <source>
        <dbReference type="EMBL" id="RHN60824.1"/>
    </source>
</evidence>
<feature type="coiled-coil region" evidence="3">
    <location>
        <begin position="515"/>
        <end position="556"/>
    </location>
</feature>
<name>A0A072ULW0_MEDTR</name>
<evidence type="ECO:0000256" key="3">
    <source>
        <dbReference type="SAM" id="Coils"/>
    </source>
</evidence>
<organism evidence="5 8">
    <name type="scientific">Medicago truncatula</name>
    <name type="common">Barrel medic</name>
    <name type="synonym">Medicago tribuloides</name>
    <dbReference type="NCBI Taxonomy" id="3880"/>
    <lineage>
        <taxon>Eukaryota</taxon>
        <taxon>Viridiplantae</taxon>
        <taxon>Streptophyta</taxon>
        <taxon>Embryophyta</taxon>
        <taxon>Tracheophyta</taxon>
        <taxon>Spermatophyta</taxon>
        <taxon>Magnoliopsida</taxon>
        <taxon>eudicotyledons</taxon>
        <taxon>Gunneridae</taxon>
        <taxon>Pentapetalae</taxon>
        <taxon>rosids</taxon>
        <taxon>fabids</taxon>
        <taxon>Fabales</taxon>
        <taxon>Fabaceae</taxon>
        <taxon>Papilionoideae</taxon>
        <taxon>50 kb inversion clade</taxon>
        <taxon>NPAAA clade</taxon>
        <taxon>Hologalegina</taxon>
        <taxon>IRL clade</taxon>
        <taxon>Trifolieae</taxon>
        <taxon>Medicago</taxon>
    </lineage>
</organism>
<sequence length="620" mass="70373">MHTPKTRSGSSEVVPKKVSPRAVRQLRTTTTLDTDSVSSSSTQTSKISKERSSKLADRKSPRSPVPERKRPSKISELESQISQLQDDLKKVKDQLILSESCKKQAQQDFEESKEQLLALSAKLEESQKQYLELCATGEARDIELQKITEERDSAWKSKIDVSQQHLSVDSTALSSALKEIQLLKAQLELVATCGSVQTQQAESADKELLNLNQNLSESLSQMENMKNQLKNSKEPETRAQIFIDETLLQLESAKRTVEILRDDVVRDVDGYNSIALELEHSRARVNTLATLVSKFKTRINDNEPIHSDQNLVDDCKFEKESEILRNGEEPNHIEEEICSLKSEVGRLRSAVETAETKYQQQQIQSTVQISNAYGLMEQIKSELGQRQCELEAELQRKKTDIEELKANLMDKETELQGIMEENENLNSKLEKNMSSQNEHGLQKELKRLEECVAELKADMMDKETTLQSISEENEMLKMKINKSCLDDSKVREEIEKAEAAKREAVTKLGIVMEEADRSNRKVARVTEQLEAAQVASSEMESELRRLKVQSDQWRKAAEAAAAMISAGNNGKLTERSVSLDNNNNYKYSPNYAEDVDDDFQRKKNGNMLKKFGVLWKKPQK</sequence>
<feature type="compositionally biased region" description="Low complexity" evidence="4">
    <location>
        <begin position="23"/>
        <end position="45"/>
    </location>
</feature>
<dbReference type="Gramene" id="rna23209">
    <property type="protein sequence ID" value="RHN60824.1"/>
    <property type="gene ID" value="gene23209"/>
</dbReference>
<dbReference type="STRING" id="3880.A0A072ULW0"/>
<dbReference type="EMBL" id="PSQE01000004">
    <property type="protein sequence ID" value="RHN60824.1"/>
    <property type="molecule type" value="Genomic_DNA"/>
</dbReference>
<dbReference type="EnsemblPlants" id="KEH30068">
    <property type="protein sequence ID" value="KEH30068"/>
    <property type="gene ID" value="MTR_4g461060"/>
</dbReference>
<dbReference type="AlphaFoldDB" id="A0A072ULW0"/>
<feature type="coiled-coil region" evidence="3">
    <location>
        <begin position="201"/>
        <end position="263"/>
    </location>
</feature>
<protein>
    <submittedName>
        <fullName evidence="5">Interactor of constitutive active ROPs-like protein</fullName>
    </submittedName>
    <submittedName>
        <fullName evidence="6">Putative interactor of constitutive active ROPs</fullName>
    </submittedName>
</protein>
<keyword evidence="8" id="KW-1185">Reference proteome</keyword>
<reference evidence="7" key="3">
    <citation type="submission" date="2015-04" db="UniProtKB">
        <authorList>
            <consortium name="EnsemblPlants"/>
        </authorList>
    </citation>
    <scope>IDENTIFICATION</scope>
    <source>
        <strain evidence="7">cv. Jemalong A17</strain>
    </source>
</reference>
<dbReference type="PANTHER" id="PTHR34224:SF18">
    <property type="entry name" value="INTERACTOR OF CONSTITUTIVE ACTIVE ROPS 3"/>
    <property type="match status" value="1"/>
</dbReference>
<accession>A0A072ULW0</accession>
<evidence type="ECO:0000313" key="8">
    <source>
        <dbReference type="Proteomes" id="UP000002051"/>
    </source>
</evidence>
<proteinExistence type="inferred from homology"/>
<dbReference type="Proteomes" id="UP000265566">
    <property type="component" value="Chromosome 4"/>
</dbReference>
<comment type="similarity">
    <text evidence="1">Belongs to the ICR family.</text>
</comment>